<dbReference type="InterPro" id="IPR046036">
    <property type="entry name" value="DUF5994"/>
</dbReference>
<evidence type="ECO:0000313" key="1">
    <source>
        <dbReference type="EMBL" id="MBP2404190.1"/>
    </source>
</evidence>
<keyword evidence="2" id="KW-1185">Reference proteome</keyword>
<protein>
    <submittedName>
        <fullName evidence="1">Uncharacterized protein</fullName>
    </submittedName>
</protein>
<proteinExistence type="predicted"/>
<name>A0ABS4Y696_9ACTN</name>
<evidence type="ECO:0000313" key="2">
    <source>
        <dbReference type="Proteomes" id="UP001519291"/>
    </source>
</evidence>
<comment type="caution">
    <text evidence="1">The sequence shown here is derived from an EMBL/GenBank/DDBJ whole genome shotgun (WGS) entry which is preliminary data.</text>
</comment>
<dbReference type="Pfam" id="PF19457">
    <property type="entry name" value="DUF5994"/>
    <property type="match status" value="1"/>
</dbReference>
<dbReference type="EMBL" id="JAGIOH010000001">
    <property type="protein sequence ID" value="MBP2404190.1"/>
    <property type="molecule type" value="Genomic_DNA"/>
</dbReference>
<sequence>MMTTHTSTTPLIDGAPSLPVRFFLNTAPTGTGPVDGAWWPYSRDLTEELPALAAALELPWGRITRVAVNPAHWPVIPGKVPVGTRVVHVGWFVEQDPHDLLLLSFRVGRWDLLVIPPETAPETAARLMAAAGDPHNRLKASGLMAAAQDD</sequence>
<dbReference type="GeneID" id="91570536"/>
<reference evidence="1 2" key="1">
    <citation type="submission" date="2021-03" db="EMBL/GenBank/DDBJ databases">
        <title>Sequencing the genomes of 1000 actinobacteria strains.</title>
        <authorList>
            <person name="Klenk H.-P."/>
        </authorList>
    </citation>
    <scope>NUCLEOTIDE SEQUENCE [LARGE SCALE GENOMIC DNA]</scope>
    <source>
        <strain evidence="1 2">DSM 41480</strain>
    </source>
</reference>
<dbReference type="RefSeq" id="WP_209515919.1">
    <property type="nucleotide sequence ID" value="NZ_JAGIOH010000001.1"/>
</dbReference>
<organism evidence="1 2">
    <name type="scientific">Streptomyces syringium</name>
    <dbReference type="NCBI Taxonomy" id="76729"/>
    <lineage>
        <taxon>Bacteria</taxon>
        <taxon>Bacillati</taxon>
        <taxon>Actinomycetota</taxon>
        <taxon>Actinomycetes</taxon>
        <taxon>Kitasatosporales</taxon>
        <taxon>Streptomycetaceae</taxon>
        <taxon>Streptomyces</taxon>
    </lineage>
</organism>
<dbReference type="Proteomes" id="UP001519291">
    <property type="component" value="Unassembled WGS sequence"/>
</dbReference>
<accession>A0ABS4Y696</accession>
<gene>
    <name evidence="1" type="ORF">JO379_003659</name>
</gene>